<reference evidence="3" key="1">
    <citation type="journal article" date="2022" name="Phytopathology">
        <title>Whole genome sequencing-based tracing of a 2022 introduction and outbreak of Xanthomonas hortorum pv. pelargonii.</title>
        <authorList>
            <person name="Iruegas Bocardo F."/>
            <person name="Weisberg A.J."/>
            <person name="Riutta E.R."/>
            <person name="Kilday K.B."/>
            <person name="Bonkowski J.C."/>
            <person name="Creswell T.C."/>
            <person name="Daughtrey M."/>
            <person name="Rane K.K."/>
            <person name="Grunwald N.J."/>
            <person name="Chang J.H."/>
            <person name="Putnam M."/>
        </authorList>
    </citation>
    <scope>NUCLEOTIDE SEQUENCE</scope>
    <source>
        <strain evidence="3">22-338</strain>
    </source>
</reference>
<dbReference type="InterPro" id="IPR021104">
    <property type="entry name" value="KfrA_DNA-bd_N"/>
</dbReference>
<dbReference type="AlphaFoldDB" id="A0A9X4H8Z0"/>
<evidence type="ECO:0000259" key="2">
    <source>
        <dbReference type="Pfam" id="PF11740"/>
    </source>
</evidence>
<feature type="compositionally biased region" description="Basic residues" evidence="1">
    <location>
        <begin position="297"/>
        <end position="314"/>
    </location>
</feature>
<name>A0A9X4H8Z0_9XANT</name>
<sequence length="314" mass="34993">MARGITESDVHGAADALVADGERPTVERIRAYLGTGSPNTVVRWLETWWQGLGPRLATDRQVRITTANVPEAVAALAGQWWTLALDHARVQADEAMASDRASLLDARETLERDRHAMQAEQAQLESVTHAAQQAEQLAVARTSELERLVEQLQRQLAELGQQRDASALREISAKGTNEILRIQLQELQDAARAERDTLTQHMRATEERAHAEIDHARQESKQAKQQLGASQREAALAKRRHEEVLERALRNVSELRHDFTIQQARADALEAQLVKLNDLPAALEAAWQHHVGQSQPKHPKSARSKRGRGKTATT</sequence>
<gene>
    <name evidence="3" type="ORF">NY667_19800</name>
</gene>
<dbReference type="GO" id="GO:0003677">
    <property type="term" value="F:DNA binding"/>
    <property type="evidence" value="ECO:0007669"/>
    <property type="project" value="UniProtKB-KW"/>
</dbReference>
<dbReference type="Proteomes" id="UP001140230">
    <property type="component" value="Unassembled WGS sequence"/>
</dbReference>
<evidence type="ECO:0000313" key="3">
    <source>
        <dbReference type="EMBL" id="MDC8639986.1"/>
    </source>
</evidence>
<dbReference type="EMBL" id="JANWTP010000090">
    <property type="protein sequence ID" value="MDC8639986.1"/>
    <property type="molecule type" value="Genomic_DNA"/>
</dbReference>
<feature type="domain" description="KfrA N-terminal DNA-binding" evidence="2">
    <location>
        <begin position="6"/>
        <end position="125"/>
    </location>
</feature>
<protein>
    <submittedName>
        <fullName evidence="3">DNA-binding protein</fullName>
    </submittedName>
</protein>
<evidence type="ECO:0000256" key="1">
    <source>
        <dbReference type="SAM" id="MobiDB-lite"/>
    </source>
</evidence>
<feature type="region of interest" description="Disordered" evidence="1">
    <location>
        <begin position="212"/>
        <end position="235"/>
    </location>
</feature>
<comment type="caution">
    <text evidence="3">The sequence shown here is derived from an EMBL/GenBank/DDBJ whole genome shotgun (WGS) entry which is preliminary data.</text>
</comment>
<feature type="region of interest" description="Disordered" evidence="1">
    <location>
        <begin position="287"/>
        <end position="314"/>
    </location>
</feature>
<proteinExistence type="predicted"/>
<keyword evidence="3" id="KW-0238">DNA-binding</keyword>
<dbReference type="Pfam" id="PF11740">
    <property type="entry name" value="KfrA_N"/>
    <property type="match status" value="1"/>
</dbReference>
<organism evidence="3 4">
    <name type="scientific">Xanthomonas hortorum pv. hederae</name>
    <dbReference type="NCBI Taxonomy" id="453603"/>
    <lineage>
        <taxon>Bacteria</taxon>
        <taxon>Pseudomonadati</taxon>
        <taxon>Pseudomonadota</taxon>
        <taxon>Gammaproteobacteria</taxon>
        <taxon>Lysobacterales</taxon>
        <taxon>Lysobacteraceae</taxon>
        <taxon>Xanthomonas</taxon>
    </lineage>
</organism>
<reference evidence="3" key="2">
    <citation type="submission" date="2022-08" db="EMBL/GenBank/DDBJ databases">
        <authorList>
            <person name="Iruegas-Bocardo F."/>
            <person name="Weisberg A.J."/>
            <person name="Riutta E.R."/>
            <person name="Kilday K."/>
            <person name="Bonkowski J.C."/>
            <person name="Creswell T."/>
            <person name="Daughtrey M.L."/>
            <person name="Rane K."/>
            <person name="Grunwald N.J."/>
            <person name="Chang J.H."/>
            <person name="Putnam M.L."/>
        </authorList>
    </citation>
    <scope>NUCLEOTIDE SEQUENCE</scope>
    <source>
        <strain evidence="3">22-338</strain>
    </source>
</reference>
<accession>A0A9X4H8Z0</accession>
<evidence type="ECO:0000313" key="4">
    <source>
        <dbReference type="Proteomes" id="UP001140230"/>
    </source>
</evidence>
<dbReference type="RefSeq" id="WP_273664530.1">
    <property type="nucleotide sequence ID" value="NZ_CP168178.1"/>
</dbReference>
<feature type="compositionally biased region" description="Basic and acidic residues" evidence="1">
    <location>
        <begin position="212"/>
        <end position="222"/>
    </location>
</feature>